<dbReference type="EMBL" id="CAVMBE010000082">
    <property type="protein sequence ID" value="CAK4033277.1"/>
    <property type="molecule type" value="Genomic_DNA"/>
</dbReference>
<name>A0AAI9EEB4_9PEZI</name>
<dbReference type="AlphaFoldDB" id="A0AAI9EEB4"/>
<organism evidence="2 3">
    <name type="scientific">Lecanosticta acicola</name>
    <dbReference type="NCBI Taxonomy" id="111012"/>
    <lineage>
        <taxon>Eukaryota</taxon>
        <taxon>Fungi</taxon>
        <taxon>Dikarya</taxon>
        <taxon>Ascomycota</taxon>
        <taxon>Pezizomycotina</taxon>
        <taxon>Dothideomycetes</taxon>
        <taxon>Dothideomycetidae</taxon>
        <taxon>Mycosphaerellales</taxon>
        <taxon>Mycosphaerellaceae</taxon>
        <taxon>Lecanosticta</taxon>
    </lineage>
</organism>
<feature type="compositionally biased region" description="Acidic residues" evidence="1">
    <location>
        <begin position="384"/>
        <end position="393"/>
    </location>
</feature>
<proteinExistence type="predicted"/>
<feature type="compositionally biased region" description="Polar residues" evidence="1">
    <location>
        <begin position="199"/>
        <end position="228"/>
    </location>
</feature>
<protein>
    <submittedName>
        <fullName evidence="2">Uncharacterized protein</fullName>
    </submittedName>
</protein>
<accession>A0AAI9EEB4</accession>
<feature type="region of interest" description="Disordered" evidence="1">
    <location>
        <begin position="355"/>
        <end position="393"/>
    </location>
</feature>
<feature type="region of interest" description="Disordered" evidence="1">
    <location>
        <begin position="195"/>
        <end position="230"/>
    </location>
</feature>
<dbReference type="Proteomes" id="UP001296104">
    <property type="component" value="Unassembled WGS sequence"/>
</dbReference>
<sequence length="393" mass="43092">MTAPTPTRATRANYTPGIPMIDNYFQANPISDLTELDASHFCELFLLLSPIIFPSDDDQDAVDESEVSRRMKNFMAYLQRHCVVLKPKEGKKVGVKKLVAEAVGLWRVIVEDTDDEGEGAVAGAEDGNSQVQDVSHGVPVVQRKRTVQGIAQAKVHSVIQKKAMVHGNAQVKPIAQKKLVIKGNAQTKPSAQKKVITQGHAQDNVNTPSYSNDGPTFSDPNHIDSSNGEGDLTMSYISDRGECTANPPPLAIMDNNNTNDLNTMASSSSSTSAATDTLNNLLLEIMQEFQAGEYLRSVVLLGKASGFVVKVGEEAIEGEKQYYESCQQADQECFDHCQDQDKYQYQYETSDVQVLAGGDDSGDESHNGTVNREEEDQVNIKQEEEVESQEEEL</sequence>
<gene>
    <name evidence="2" type="ORF">LECACI_7A008435</name>
</gene>
<keyword evidence="3" id="KW-1185">Reference proteome</keyword>
<evidence type="ECO:0000313" key="2">
    <source>
        <dbReference type="EMBL" id="CAK4033277.1"/>
    </source>
</evidence>
<reference evidence="2" key="1">
    <citation type="submission" date="2023-11" db="EMBL/GenBank/DDBJ databases">
        <authorList>
            <person name="Alioto T."/>
            <person name="Alioto T."/>
            <person name="Gomez Garrido J."/>
        </authorList>
    </citation>
    <scope>NUCLEOTIDE SEQUENCE</scope>
</reference>
<evidence type="ECO:0000313" key="3">
    <source>
        <dbReference type="Proteomes" id="UP001296104"/>
    </source>
</evidence>
<evidence type="ECO:0000256" key="1">
    <source>
        <dbReference type="SAM" id="MobiDB-lite"/>
    </source>
</evidence>
<comment type="caution">
    <text evidence="2">The sequence shown here is derived from an EMBL/GenBank/DDBJ whole genome shotgun (WGS) entry which is preliminary data.</text>
</comment>